<sequence>MAQMSDEIHVLNDSYLLSCSSGGKTLVDECIVPATNPIKPGSEPTKKAYNPSRDTRQRHFRAIFRKWCQRTLKKLDPTHYIPPRPNVANCRAESNENYTQLIKTAILDSPTCTRSTIGICEDIMKTDDSYRTNRRSGWQERVAEELMQNPVFRPVVRCRKGVVIKSKDIHWQMSPQIQQISPQVQQRSPQAQQTVRSSGGPLSYSFVANGGPFELDATPCSTASTVVNKKDKDRKRESAEWASSNADANLPRYLASVPAATEDSSMSGRVDGPQDLAGQIIPGPSHPQSRLRRSPRVLRTSSTGNKETRRVQLYDPPMEAGDDAQRDNSNSSSTAQHSSAQKQQGTVNKGAHNPDDTFIETTTNSSVENVFAPLTVINCVEIIRWHVQFSYDAPRNNAGLAYGQPGSPMYLCQRIYVGIPPSLLRTYLQALHKTLTDIHDYLDFEASVKALSSPVDIGLTSSSPSFPVPHGRQGSGSSTPQSSSGSSATLVENNDSLTVAWRNHLKPGDISMKGKMPAVSIDTSFNMMEVKVDYLEKRLSLLEETVKSLLRLDSQRQPMGTAQANPNTHAGYAFSSSCFAPANEVAPTSDVQNDLNPCMSNPACNNAKTIDNDILGIKSGVCPELFDYTSMDLDIDKIMEGIAV</sequence>
<evidence type="ECO:0000313" key="6">
    <source>
        <dbReference type="Proteomes" id="UP000184300"/>
    </source>
</evidence>
<accession>A0A1L9VLJ7</accession>
<name>A0A1L9VLJ7_ASPGL</name>
<dbReference type="InterPro" id="IPR001766">
    <property type="entry name" value="Fork_head_dom"/>
</dbReference>
<dbReference type="GeneID" id="34466402"/>
<dbReference type="AlphaFoldDB" id="A0A1L9VLJ7"/>
<dbReference type="InterPro" id="IPR036388">
    <property type="entry name" value="WH-like_DNA-bd_sf"/>
</dbReference>
<feature type="region of interest" description="Disordered" evidence="3">
    <location>
        <begin position="184"/>
        <end position="203"/>
    </location>
</feature>
<reference evidence="6" key="1">
    <citation type="journal article" date="2017" name="Genome Biol.">
        <title>Comparative genomics reveals high biological diversity and specific adaptations in the industrially and medically important fungal genus Aspergillus.</title>
        <authorList>
            <person name="de Vries R.P."/>
            <person name="Riley R."/>
            <person name="Wiebenga A."/>
            <person name="Aguilar-Osorio G."/>
            <person name="Amillis S."/>
            <person name="Uchima C.A."/>
            <person name="Anderluh G."/>
            <person name="Asadollahi M."/>
            <person name="Askin M."/>
            <person name="Barry K."/>
            <person name="Battaglia E."/>
            <person name="Bayram O."/>
            <person name="Benocci T."/>
            <person name="Braus-Stromeyer S.A."/>
            <person name="Caldana C."/>
            <person name="Canovas D."/>
            <person name="Cerqueira G.C."/>
            <person name="Chen F."/>
            <person name="Chen W."/>
            <person name="Choi C."/>
            <person name="Clum A."/>
            <person name="Dos Santos R.A."/>
            <person name="Damasio A.R."/>
            <person name="Diallinas G."/>
            <person name="Emri T."/>
            <person name="Fekete E."/>
            <person name="Flipphi M."/>
            <person name="Freyberg S."/>
            <person name="Gallo A."/>
            <person name="Gournas C."/>
            <person name="Habgood R."/>
            <person name="Hainaut M."/>
            <person name="Harispe M.L."/>
            <person name="Henrissat B."/>
            <person name="Hilden K.S."/>
            <person name="Hope R."/>
            <person name="Hossain A."/>
            <person name="Karabika E."/>
            <person name="Karaffa L."/>
            <person name="Karanyi Z."/>
            <person name="Krasevec N."/>
            <person name="Kuo A."/>
            <person name="Kusch H."/>
            <person name="LaButti K."/>
            <person name="Lagendijk E.L."/>
            <person name="Lapidus A."/>
            <person name="Levasseur A."/>
            <person name="Lindquist E."/>
            <person name="Lipzen A."/>
            <person name="Logrieco A.F."/>
            <person name="MacCabe A."/>
            <person name="Maekelae M.R."/>
            <person name="Malavazi I."/>
            <person name="Melin P."/>
            <person name="Meyer V."/>
            <person name="Mielnichuk N."/>
            <person name="Miskei M."/>
            <person name="Molnar A.P."/>
            <person name="Mule G."/>
            <person name="Ngan C.Y."/>
            <person name="Orejas M."/>
            <person name="Orosz E."/>
            <person name="Ouedraogo J.P."/>
            <person name="Overkamp K.M."/>
            <person name="Park H.-S."/>
            <person name="Perrone G."/>
            <person name="Piumi F."/>
            <person name="Punt P.J."/>
            <person name="Ram A.F."/>
            <person name="Ramon A."/>
            <person name="Rauscher S."/>
            <person name="Record E."/>
            <person name="Riano-Pachon D.M."/>
            <person name="Robert V."/>
            <person name="Roehrig J."/>
            <person name="Ruller R."/>
            <person name="Salamov A."/>
            <person name="Salih N.S."/>
            <person name="Samson R.A."/>
            <person name="Sandor E."/>
            <person name="Sanguinetti M."/>
            <person name="Schuetze T."/>
            <person name="Sepcic K."/>
            <person name="Shelest E."/>
            <person name="Sherlock G."/>
            <person name="Sophianopoulou V."/>
            <person name="Squina F.M."/>
            <person name="Sun H."/>
            <person name="Susca A."/>
            <person name="Todd R.B."/>
            <person name="Tsang A."/>
            <person name="Unkles S.E."/>
            <person name="van de Wiele N."/>
            <person name="van Rossen-Uffink D."/>
            <person name="Oliveira J.V."/>
            <person name="Vesth T.C."/>
            <person name="Visser J."/>
            <person name="Yu J.-H."/>
            <person name="Zhou M."/>
            <person name="Andersen M.R."/>
            <person name="Archer D.B."/>
            <person name="Baker S.E."/>
            <person name="Benoit I."/>
            <person name="Brakhage A.A."/>
            <person name="Braus G.H."/>
            <person name="Fischer R."/>
            <person name="Frisvad J.C."/>
            <person name="Goldman G.H."/>
            <person name="Houbraken J."/>
            <person name="Oakley B."/>
            <person name="Pocsi I."/>
            <person name="Scazzocchio C."/>
            <person name="Seiboth B."/>
            <person name="vanKuyk P.A."/>
            <person name="Wortman J."/>
            <person name="Dyer P.S."/>
            <person name="Grigoriev I.V."/>
        </authorList>
    </citation>
    <scope>NUCLEOTIDE SEQUENCE [LARGE SCALE GENOMIC DNA]</scope>
    <source>
        <strain evidence="6">CBS 516.65</strain>
    </source>
</reference>
<feature type="compositionally biased region" description="Low complexity" evidence="3">
    <location>
        <begin position="471"/>
        <end position="487"/>
    </location>
</feature>
<organism evidence="5 6">
    <name type="scientific">Aspergillus glaucus CBS 516.65</name>
    <dbReference type="NCBI Taxonomy" id="1160497"/>
    <lineage>
        <taxon>Eukaryota</taxon>
        <taxon>Fungi</taxon>
        <taxon>Dikarya</taxon>
        <taxon>Ascomycota</taxon>
        <taxon>Pezizomycotina</taxon>
        <taxon>Eurotiomycetes</taxon>
        <taxon>Eurotiomycetidae</taxon>
        <taxon>Eurotiales</taxon>
        <taxon>Aspergillaceae</taxon>
        <taxon>Aspergillus</taxon>
        <taxon>Aspergillus subgen. Aspergillus</taxon>
    </lineage>
</organism>
<dbReference type="GO" id="GO:0005634">
    <property type="term" value="C:nucleus"/>
    <property type="evidence" value="ECO:0007669"/>
    <property type="project" value="UniProtKB-SubCell"/>
</dbReference>
<dbReference type="GO" id="GO:0043565">
    <property type="term" value="F:sequence-specific DNA binding"/>
    <property type="evidence" value="ECO:0007669"/>
    <property type="project" value="InterPro"/>
</dbReference>
<dbReference type="Proteomes" id="UP000184300">
    <property type="component" value="Unassembled WGS sequence"/>
</dbReference>
<dbReference type="RefSeq" id="XP_022401459.1">
    <property type="nucleotide sequence ID" value="XM_022550142.1"/>
</dbReference>
<dbReference type="Pfam" id="PF00250">
    <property type="entry name" value="Forkhead"/>
    <property type="match status" value="1"/>
</dbReference>
<dbReference type="OrthoDB" id="10589431at2759"/>
<evidence type="ECO:0000259" key="4">
    <source>
        <dbReference type="PROSITE" id="PS50039"/>
    </source>
</evidence>
<evidence type="ECO:0000256" key="3">
    <source>
        <dbReference type="SAM" id="MobiDB-lite"/>
    </source>
</evidence>
<feature type="region of interest" description="Disordered" evidence="3">
    <location>
        <begin position="259"/>
        <end position="360"/>
    </location>
</feature>
<evidence type="ECO:0000313" key="5">
    <source>
        <dbReference type="EMBL" id="OJJ84761.1"/>
    </source>
</evidence>
<dbReference type="STRING" id="1160497.A0A1L9VLJ7"/>
<keyword evidence="2" id="KW-0539">Nucleus</keyword>
<gene>
    <name evidence="5" type="ORF">ASPGLDRAFT_81990</name>
</gene>
<comment type="subcellular location">
    <subcellularLocation>
        <location evidence="2">Nucleus</location>
    </subcellularLocation>
</comment>
<evidence type="ECO:0000256" key="1">
    <source>
        <dbReference type="ARBA" id="ARBA00023125"/>
    </source>
</evidence>
<keyword evidence="1 2" id="KW-0238">DNA-binding</keyword>
<dbReference type="Gene3D" id="1.10.10.10">
    <property type="entry name" value="Winged helix-like DNA-binding domain superfamily/Winged helix DNA-binding domain"/>
    <property type="match status" value="1"/>
</dbReference>
<dbReference type="VEuPathDB" id="FungiDB:ASPGLDRAFT_81990"/>
<protein>
    <recommendedName>
        <fullName evidence="4">Fork-head domain-containing protein</fullName>
    </recommendedName>
</protein>
<proteinExistence type="predicted"/>
<feature type="DNA-binding region" description="Fork-head" evidence="2">
    <location>
        <begin position="93"/>
        <end position="176"/>
    </location>
</feature>
<feature type="compositionally biased region" description="Low complexity" evidence="3">
    <location>
        <begin position="184"/>
        <end position="196"/>
    </location>
</feature>
<dbReference type="EMBL" id="KV878896">
    <property type="protein sequence ID" value="OJJ84761.1"/>
    <property type="molecule type" value="Genomic_DNA"/>
</dbReference>
<dbReference type="InterPro" id="IPR036390">
    <property type="entry name" value="WH_DNA-bd_sf"/>
</dbReference>
<evidence type="ECO:0000256" key="2">
    <source>
        <dbReference type="PROSITE-ProRule" id="PRU00089"/>
    </source>
</evidence>
<feature type="compositionally biased region" description="Low complexity" evidence="3">
    <location>
        <begin position="328"/>
        <end position="344"/>
    </location>
</feature>
<keyword evidence="6" id="KW-1185">Reference proteome</keyword>
<dbReference type="SUPFAM" id="SSF46785">
    <property type="entry name" value="Winged helix' DNA-binding domain"/>
    <property type="match status" value="1"/>
</dbReference>
<dbReference type="PROSITE" id="PS50039">
    <property type="entry name" value="FORK_HEAD_3"/>
    <property type="match status" value="1"/>
</dbReference>
<feature type="domain" description="Fork-head" evidence="4">
    <location>
        <begin position="93"/>
        <end position="176"/>
    </location>
</feature>
<dbReference type="GO" id="GO:0003700">
    <property type="term" value="F:DNA-binding transcription factor activity"/>
    <property type="evidence" value="ECO:0007669"/>
    <property type="project" value="InterPro"/>
</dbReference>
<feature type="region of interest" description="Disordered" evidence="3">
    <location>
        <begin position="462"/>
        <end position="489"/>
    </location>
</feature>